<name>A0A5C8P650_9HYPH</name>
<dbReference type="RefSeq" id="WP_147852634.1">
    <property type="nucleotide sequence ID" value="NZ_VDUZ01000097.1"/>
</dbReference>
<keyword evidence="2" id="KW-1185">Reference proteome</keyword>
<evidence type="ECO:0000313" key="1">
    <source>
        <dbReference type="EMBL" id="TXL69191.1"/>
    </source>
</evidence>
<sequence>MQLSDFDEYPFHQHPTPFNIPFTSDVHFNDGYFCATFADDWYVVTGVRLHPNMNVIDGFAGIARKGEQRVVRASRALRPRSAELSVGPIRVDIRQPMREVGLALADNDSGFSFDLTFRTRSPAFLEAPYRFRKYGHLIHDMVRYTQVCEATGTVRRDDETVEVKAWTAIRDHSWGVRAGMGPVTFHGGAERDEDEIDHRRFRIWAPLATDRYTGFFNTHEDEAGKPLDFEGALFMADGTKVRLVAVRHTLDYAPGTKNVVGGAFSLLDSDGRWRDYRIKLAGTPADVQGLGYYGGWKDGGSAGVWRGLGPVVETDRYPSSHLGKTGLLSLPEAKRLGPTEFPCHLQGPDGEMGMVHFEQHIFGRYKPYGF</sequence>
<organism evidence="1 2">
    <name type="scientific">Vineibacter terrae</name>
    <dbReference type="NCBI Taxonomy" id="2586908"/>
    <lineage>
        <taxon>Bacteria</taxon>
        <taxon>Pseudomonadati</taxon>
        <taxon>Pseudomonadota</taxon>
        <taxon>Alphaproteobacteria</taxon>
        <taxon>Hyphomicrobiales</taxon>
        <taxon>Vineibacter</taxon>
    </lineage>
</organism>
<gene>
    <name evidence="1" type="ORF">FHP25_40075</name>
</gene>
<dbReference type="OrthoDB" id="333076at2"/>
<dbReference type="SUPFAM" id="SSF159245">
    <property type="entry name" value="AttH-like"/>
    <property type="match status" value="1"/>
</dbReference>
<reference evidence="1 2" key="1">
    <citation type="submission" date="2019-06" db="EMBL/GenBank/DDBJ databases">
        <title>New taxonomy in bacterial strain CC-CFT640, isolated from vineyard.</title>
        <authorList>
            <person name="Lin S.-Y."/>
            <person name="Tsai C.-F."/>
            <person name="Young C.-C."/>
        </authorList>
    </citation>
    <scope>NUCLEOTIDE SEQUENCE [LARGE SCALE GENOMIC DNA]</scope>
    <source>
        <strain evidence="1 2">CC-CFT640</strain>
    </source>
</reference>
<dbReference type="Proteomes" id="UP000321638">
    <property type="component" value="Unassembled WGS sequence"/>
</dbReference>
<proteinExistence type="predicted"/>
<protein>
    <submittedName>
        <fullName evidence="1">Uncharacterized protein</fullName>
    </submittedName>
</protein>
<dbReference type="EMBL" id="VDUZ01000097">
    <property type="protein sequence ID" value="TXL69191.1"/>
    <property type="molecule type" value="Genomic_DNA"/>
</dbReference>
<evidence type="ECO:0000313" key="2">
    <source>
        <dbReference type="Proteomes" id="UP000321638"/>
    </source>
</evidence>
<dbReference type="AlphaFoldDB" id="A0A5C8P650"/>
<comment type="caution">
    <text evidence="1">The sequence shown here is derived from an EMBL/GenBank/DDBJ whole genome shotgun (WGS) entry which is preliminary data.</text>
</comment>
<accession>A0A5C8P650</accession>